<dbReference type="InterPro" id="IPR027417">
    <property type="entry name" value="P-loop_NTPase"/>
</dbReference>
<dbReference type="GO" id="GO:0005524">
    <property type="term" value="F:ATP binding"/>
    <property type="evidence" value="ECO:0007669"/>
    <property type="project" value="InterPro"/>
</dbReference>
<evidence type="ECO:0000313" key="2">
    <source>
        <dbReference type="EMBL" id="SEJ34963.1"/>
    </source>
</evidence>
<dbReference type="EMBL" id="FNYA01000011">
    <property type="protein sequence ID" value="SEJ34963.1"/>
    <property type="molecule type" value="Genomic_DNA"/>
</dbReference>
<dbReference type="OrthoDB" id="9781481at2"/>
<dbReference type="PANTHER" id="PTHR37291">
    <property type="entry name" value="5-METHYLCYTOSINE-SPECIFIC RESTRICTION ENZYME B"/>
    <property type="match status" value="1"/>
</dbReference>
<dbReference type="RefSeq" id="WP_091315849.1">
    <property type="nucleotide sequence ID" value="NZ_CBCSJU010000004.1"/>
</dbReference>
<proteinExistence type="predicted"/>
<sequence length="662" mass="77183">MILENLNELGNQIQEKIKNYDNKELILSDEFKNEFKSFLLLNSKDNIEFQKYTTIVTTSKELKIIFPNQWFYIASFFYDFLNSLWKYKGIANELNLSDEIIKDLRKNVINEELKSKIQLKINDNNDFTFFELFLTNYDWWFGSKTIDRGDFFVSSVLNLSKVVNVSHSYLADLAYYFSKNESLKNLISKDYENLINLNNSNTKKTLLEEKKLRIILNNTFKYILKIYGEEKVLKGYEIKDAKIENRKYKGITIPKYFGFEVLIGMFDEVQNNETLKSSGTLRFIDDEFSIIKNPHSYFTSQWNESNDRGLSLANFNNLLNDISESNLEIINDNDIFKLIQKSNLNSVSPLNKTEQKIYYGAPGTGKSYKVDNEIKNLNSTFYERITFHPEFDNSSFVGGYRPVSLEVNYSNAVDGNFTEHEVHYKYVPQAFTNIYVRAWNDLDNQYYLAIEEINRGNCAEIFGDIFQLLDRNSNYTVSPSNELKQHLHSALTNKDGIKNGLKLPPNLSILATMNTSDQSLFPMDSAFKRRWDWEYIPICYDNIPENESFNYIVNIDESTSFKWIDFIKNANAIIKANPNLGMDKCIGNYFIKSGSNEISLNEFVNKAIFYLWNDVFKDEDSSDSIFEKGTSYEDFFPINSNGKDLINKIIEKLKIEISPKDN</sequence>
<dbReference type="SUPFAM" id="SSF52540">
    <property type="entry name" value="P-loop containing nucleoside triphosphate hydrolases"/>
    <property type="match status" value="1"/>
</dbReference>
<gene>
    <name evidence="2" type="ORF">SAMN05660918_0089</name>
</gene>
<dbReference type="Proteomes" id="UP000199702">
    <property type="component" value="Unassembled WGS sequence"/>
</dbReference>
<dbReference type="STRING" id="402734.SAMN05660918_0089"/>
<organism evidence="2 3">
    <name type="scientific">Flavobacterium terrigena</name>
    <dbReference type="NCBI Taxonomy" id="402734"/>
    <lineage>
        <taxon>Bacteria</taxon>
        <taxon>Pseudomonadati</taxon>
        <taxon>Bacteroidota</taxon>
        <taxon>Flavobacteriia</taxon>
        <taxon>Flavobacteriales</taxon>
        <taxon>Flavobacteriaceae</taxon>
        <taxon>Flavobacterium</taxon>
    </lineage>
</organism>
<dbReference type="Pfam" id="PF07728">
    <property type="entry name" value="AAA_5"/>
    <property type="match status" value="1"/>
</dbReference>
<dbReference type="Gene3D" id="3.40.50.300">
    <property type="entry name" value="P-loop containing nucleotide triphosphate hydrolases"/>
    <property type="match status" value="1"/>
</dbReference>
<feature type="domain" description="ATPase dynein-related AAA" evidence="1">
    <location>
        <begin position="359"/>
        <end position="530"/>
    </location>
</feature>
<protein>
    <submittedName>
        <fullName evidence="2">AAA domain (Dynein-related subfamily)</fullName>
    </submittedName>
</protein>
<accession>A0A1H6Y0Y6</accession>
<reference evidence="3" key="1">
    <citation type="submission" date="2016-10" db="EMBL/GenBank/DDBJ databases">
        <authorList>
            <person name="Varghese N."/>
            <person name="Submissions S."/>
        </authorList>
    </citation>
    <scope>NUCLEOTIDE SEQUENCE [LARGE SCALE GENOMIC DNA]</scope>
    <source>
        <strain evidence="3">DSM 17934</strain>
    </source>
</reference>
<keyword evidence="3" id="KW-1185">Reference proteome</keyword>
<evidence type="ECO:0000259" key="1">
    <source>
        <dbReference type="Pfam" id="PF07728"/>
    </source>
</evidence>
<dbReference type="PANTHER" id="PTHR37291:SF1">
    <property type="entry name" value="TYPE IV METHYL-DIRECTED RESTRICTION ENZYME ECOKMCRB SUBUNIT"/>
    <property type="match status" value="1"/>
</dbReference>
<dbReference type="AlphaFoldDB" id="A0A1H6Y0Y6"/>
<dbReference type="InterPro" id="IPR011704">
    <property type="entry name" value="ATPase_dyneun-rel_AAA"/>
</dbReference>
<dbReference type="GO" id="GO:0016887">
    <property type="term" value="F:ATP hydrolysis activity"/>
    <property type="evidence" value="ECO:0007669"/>
    <property type="project" value="InterPro"/>
</dbReference>
<name>A0A1H6Y0Y6_9FLAO</name>
<dbReference type="InterPro" id="IPR052934">
    <property type="entry name" value="Methyl-DNA_Rec/Restrict_Enz"/>
</dbReference>
<evidence type="ECO:0000313" key="3">
    <source>
        <dbReference type="Proteomes" id="UP000199702"/>
    </source>
</evidence>